<dbReference type="STRING" id="65489.A0A0D3FIQ9"/>
<dbReference type="InterPro" id="IPR008930">
    <property type="entry name" value="Terpenoid_cyclase/PrenylTrfase"/>
</dbReference>
<evidence type="ECO:0000256" key="1">
    <source>
        <dbReference type="ARBA" id="ARBA00001936"/>
    </source>
</evidence>
<evidence type="ECO:0000256" key="2">
    <source>
        <dbReference type="ARBA" id="ARBA00001946"/>
    </source>
</evidence>
<feature type="domain" description="Terpene synthase metal-binding" evidence="5">
    <location>
        <begin position="225"/>
        <end position="467"/>
    </location>
</feature>
<dbReference type="SFLD" id="SFLDG01019">
    <property type="entry name" value="Terpene_Cyclase_Like_1_C_Termi"/>
    <property type="match status" value="1"/>
</dbReference>
<evidence type="ECO:0000259" key="5">
    <source>
        <dbReference type="Pfam" id="PF03936"/>
    </source>
</evidence>
<dbReference type="GO" id="GO:0000287">
    <property type="term" value="F:magnesium ion binding"/>
    <property type="evidence" value="ECO:0007669"/>
    <property type="project" value="InterPro"/>
</dbReference>
<dbReference type="GO" id="GO:0016102">
    <property type="term" value="P:diterpenoid biosynthetic process"/>
    <property type="evidence" value="ECO:0007669"/>
    <property type="project" value="InterPro"/>
</dbReference>
<reference evidence="6" key="1">
    <citation type="journal article" date="2009" name="Rice">
        <title>De Novo Next Generation Sequencing of Plant Genomes.</title>
        <authorList>
            <person name="Rounsley S."/>
            <person name="Marri P.R."/>
            <person name="Yu Y."/>
            <person name="He R."/>
            <person name="Sisneros N."/>
            <person name="Goicoechea J.L."/>
            <person name="Lee S.J."/>
            <person name="Angelova A."/>
            <person name="Kudrna D."/>
            <person name="Luo M."/>
            <person name="Affourtit J."/>
            <person name="Desany B."/>
            <person name="Knight J."/>
            <person name="Niazi F."/>
            <person name="Egholm M."/>
            <person name="Wing R.A."/>
        </authorList>
    </citation>
    <scope>NUCLEOTIDE SEQUENCE [LARGE SCALE GENOMIC DNA]</scope>
    <source>
        <strain evidence="6">cv. IRGC 105608</strain>
    </source>
</reference>
<reference evidence="6" key="2">
    <citation type="submission" date="2015-03" db="UniProtKB">
        <authorList>
            <consortium name="EnsemblPlants"/>
        </authorList>
    </citation>
    <scope>IDENTIFICATION</scope>
</reference>
<dbReference type="Pfam" id="PF01397">
    <property type="entry name" value="Terpene_synth"/>
    <property type="match status" value="1"/>
</dbReference>
<dbReference type="InterPro" id="IPR001906">
    <property type="entry name" value="Terpene_synth_N"/>
</dbReference>
<dbReference type="InterPro" id="IPR008949">
    <property type="entry name" value="Isoprenoid_synthase_dom_sf"/>
</dbReference>
<dbReference type="Gene3D" id="1.50.10.130">
    <property type="entry name" value="Terpene synthase, N-terminal domain"/>
    <property type="match status" value="1"/>
</dbReference>
<dbReference type="InterPro" id="IPR034741">
    <property type="entry name" value="Terpene_cyclase-like_1_C"/>
</dbReference>
<dbReference type="PaxDb" id="65489-OBART03G18130.1"/>
<dbReference type="InterPro" id="IPR044814">
    <property type="entry name" value="Terpene_cyclase_plant_C1"/>
</dbReference>
<comment type="cofactor">
    <cofactor evidence="1">
        <name>Mn(2+)</name>
        <dbReference type="ChEBI" id="CHEBI:29035"/>
    </cofactor>
</comment>
<evidence type="ECO:0000313" key="6">
    <source>
        <dbReference type="EnsemblPlants" id="OBART03G18130.1"/>
    </source>
</evidence>
<protein>
    <submittedName>
        <fullName evidence="6">Uncharacterized protein</fullName>
    </submittedName>
</protein>
<keyword evidence="7" id="KW-1185">Reference proteome</keyword>
<evidence type="ECO:0000256" key="3">
    <source>
        <dbReference type="ARBA" id="ARBA00022723"/>
    </source>
</evidence>
<dbReference type="AlphaFoldDB" id="A0A0D3FIQ9"/>
<accession>A0A0D3FIQ9</accession>
<dbReference type="EnsemblPlants" id="OBART03G18130.1">
    <property type="protein sequence ID" value="OBART03G18130.1"/>
    <property type="gene ID" value="OBART03G18130"/>
</dbReference>
<organism evidence="6">
    <name type="scientific">Oryza barthii</name>
    <dbReference type="NCBI Taxonomy" id="65489"/>
    <lineage>
        <taxon>Eukaryota</taxon>
        <taxon>Viridiplantae</taxon>
        <taxon>Streptophyta</taxon>
        <taxon>Embryophyta</taxon>
        <taxon>Tracheophyta</taxon>
        <taxon>Spermatophyta</taxon>
        <taxon>Magnoliopsida</taxon>
        <taxon>Liliopsida</taxon>
        <taxon>Poales</taxon>
        <taxon>Poaceae</taxon>
        <taxon>BOP clade</taxon>
        <taxon>Oryzoideae</taxon>
        <taxon>Oryzeae</taxon>
        <taxon>Oryzinae</taxon>
        <taxon>Oryza</taxon>
    </lineage>
</organism>
<dbReference type="Pfam" id="PF03936">
    <property type="entry name" value="Terpene_synth_C"/>
    <property type="match status" value="1"/>
</dbReference>
<evidence type="ECO:0000259" key="4">
    <source>
        <dbReference type="Pfam" id="PF01397"/>
    </source>
</evidence>
<dbReference type="PANTHER" id="PTHR31225:SF63">
    <property type="entry name" value="BETA-SELINENE SYNTHASE"/>
    <property type="match status" value="1"/>
</dbReference>
<sequence length="529" mass="59697">MSEKWMREHVDQLKRQVRCKLSKATSMAYTVMLVDVLERLHIDDHFRDEITVALQHVLLLHHKEHADSVAAADLLHLESLRFRLLRQHGFLVSADVFDKFKDSTGCFRESLSTDARGLLSLYNAAHLAMPGEEAALDDAIAFSRRSLKSLQGKLGSPMAEQVSRALDIPLARAPKLLETMRYITEYEREEAHDGVVLELARLDFELIRPLYLKELKTLSLWWRQLYDSVKLSYARDRLVESYFWSCAIFHGEKYSRSRIIFTKVFQLMTLMDDTYDIHATLEECYKLNEAMQRWDKSAVSILPEYLRIFYIKLLNDFDEMEDSLEPDEKYSMSYAKTTFKQMSEYYLREAQWSSDKYMPSFAEHLDISLMSSGFPAMAPVLLLGLRDSGGAAATTKEAFEWATSVPVPALVRAGGELARFLNDTASYRIGKSGGDMASTVECYMAERGVGGGEAVAAVAALAERAWRTINGECAAVGTMDAALLPAARLMVNLARTVEVIYLGGRDGYTVGGDLKGLVSNLFLDPLPVY</sequence>
<dbReference type="InterPro" id="IPR036965">
    <property type="entry name" value="Terpene_synth_N_sf"/>
</dbReference>
<dbReference type="PANTHER" id="PTHR31225">
    <property type="entry name" value="OS04G0344100 PROTEIN-RELATED"/>
    <property type="match status" value="1"/>
</dbReference>
<proteinExistence type="predicted"/>
<dbReference type="HOGENOM" id="CLU_003125_7_0_1"/>
<dbReference type="CDD" id="cd00684">
    <property type="entry name" value="Terpene_cyclase_plant_C1"/>
    <property type="match status" value="1"/>
</dbReference>
<keyword evidence="3" id="KW-0479">Metal-binding</keyword>
<dbReference type="GO" id="GO:0010333">
    <property type="term" value="F:terpene synthase activity"/>
    <property type="evidence" value="ECO:0007669"/>
    <property type="project" value="InterPro"/>
</dbReference>
<dbReference type="InterPro" id="IPR050148">
    <property type="entry name" value="Terpene_synthase-like"/>
</dbReference>
<evidence type="ECO:0000313" key="7">
    <source>
        <dbReference type="Proteomes" id="UP000026960"/>
    </source>
</evidence>
<dbReference type="SUPFAM" id="SSF48576">
    <property type="entry name" value="Terpenoid synthases"/>
    <property type="match status" value="1"/>
</dbReference>
<name>A0A0D3FIQ9_9ORYZ</name>
<dbReference type="SUPFAM" id="SSF48239">
    <property type="entry name" value="Terpenoid cyclases/Protein prenyltransferases"/>
    <property type="match status" value="1"/>
</dbReference>
<comment type="cofactor">
    <cofactor evidence="2">
        <name>Mg(2+)</name>
        <dbReference type="ChEBI" id="CHEBI:18420"/>
    </cofactor>
</comment>
<dbReference type="SFLD" id="SFLDS00005">
    <property type="entry name" value="Isoprenoid_Synthase_Type_I"/>
    <property type="match status" value="1"/>
</dbReference>
<feature type="domain" description="Terpene synthase N-terminal" evidence="4">
    <location>
        <begin position="2"/>
        <end position="166"/>
    </location>
</feature>
<dbReference type="Gene3D" id="1.10.600.10">
    <property type="entry name" value="Farnesyl Diphosphate Synthase"/>
    <property type="match status" value="1"/>
</dbReference>
<dbReference type="Gramene" id="OBART03G18130.1">
    <property type="protein sequence ID" value="OBART03G18130.1"/>
    <property type="gene ID" value="OBART03G18130"/>
</dbReference>
<dbReference type="eggNOG" id="ENOG502QUCN">
    <property type="taxonomic scope" value="Eukaryota"/>
</dbReference>
<dbReference type="Proteomes" id="UP000026960">
    <property type="component" value="Chromosome 3"/>
</dbReference>
<dbReference type="InterPro" id="IPR005630">
    <property type="entry name" value="Terpene_synthase_metal-bd"/>
</dbReference>